<accession>A0A5C6C7M0</accession>
<feature type="compositionally biased region" description="Low complexity" evidence="1">
    <location>
        <begin position="1062"/>
        <end position="1082"/>
    </location>
</feature>
<comment type="caution">
    <text evidence="3">The sequence shown here is derived from an EMBL/GenBank/DDBJ whole genome shotgun (WGS) entry which is preliminary data.</text>
</comment>
<protein>
    <submittedName>
        <fullName evidence="3">Uncharacterized protein</fullName>
    </submittedName>
</protein>
<feature type="compositionally biased region" description="Basic and acidic residues" evidence="1">
    <location>
        <begin position="1237"/>
        <end position="1252"/>
    </location>
</feature>
<feature type="transmembrane region" description="Helical" evidence="2">
    <location>
        <begin position="172"/>
        <end position="189"/>
    </location>
</feature>
<dbReference type="RefSeq" id="WP_146596546.1">
    <property type="nucleotide sequence ID" value="NZ_SJPT01000008.1"/>
</dbReference>
<feature type="transmembrane region" description="Helical" evidence="2">
    <location>
        <begin position="78"/>
        <end position="98"/>
    </location>
</feature>
<evidence type="ECO:0000256" key="1">
    <source>
        <dbReference type="SAM" id="MobiDB-lite"/>
    </source>
</evidence>
<dbReference type="AlphaFoldDB" id="A0A5C6C7M0"/>
<keyword evidence="4" id="KW-1185">Reference proteome</keyword>
<feature type="compositionally biased region" description="Basic and acidic residues" evidence="1">
    <location>
        <begin position="949"/>
        <end position="981"/>
    </location>
</feature>
<feature type="compositionally biased region" description="Gly residues" evidence="1">
    <location>
        <begin position="743"/>
        <end position="760"/>
    </location>
</feature>
<feature type="compositionally biased region" description="Low complexity" evidence="1">
    <location>
        <begin position="1030"/>
        <end position="1044"/>
    </location>
</feature>
<evidence type="ECO:0000256" key="2">
    <source>
        <dbReference type="SAM" id="Phobius"/>
    </source>
</evidence>
<feature type="compositionally biased region" description="Gly residues" evidence="1">
    <location>
        <begin position="1013"/>
        <end position="1029"/>
    </location>
</feature>
<gene>
    <name evidence="3" type="ORF">Pla52o_45210</name>
</gene>
<dbReference type="OrthoDB" id="257350at2"/>
<feature type="compositionally biased region" description="Basic and acidic residues" evidence="1">
    <location>
        <begin position="834"/>
        <end position="857"/>
    </location>
</feature>
<feature type="compositionally biased region" description="Basic and acidic residues" evidence="1">
    <location>
        <begin position="1085"/>
        <end position="1095"/>
    </location>
</feature>
<feature type="compositionally biased region" description="Polar residues" evidence="1">
    <location>
        <begin position="697"/>
        <end position="713"/>
    </location>
</feature>
<keyword evidence="2" id="KW-0812">Transmembrane</keyword>
<feature type="region of interest" description="Disordered" evidence="1">
    <location>
        <begin position="1"/>
        <end position="20"/>
    </location>
</feature>
<feature type="compositionally biased region" description="Gly residues" evidence="1">
    <location>
        <begin position="585"/>
        <end position="596"/>
    </location>
</feature>
<feature type="compositionally biased region" description="Gly residues" evidence="1">
    <location>
        <begin position="1127"/>
        <end position="1138"/>
    </location>
</feature>
<feature type="region of interest" description="Disordered" evidence="1">
    <location>
        <begin position="550"/>
        <end position="1159"/>
    </location>
</feature>
<feature type="compositionally biased region" description="Polar residues" evidence="1">
    <location>
        <begin position="874"/>
        <end position="924"/>
    </location>
</feature>
<feature type="compositionally biased region" description="Basic and acidic residues" evidence="1">
    <location>
        <begin position="670"/>
        <end position="684"/>
    </location>
</feature>
<feature type="compositionally biased region" description="Low complexity" evidence="1">
    <location>
        <begin position="685"/>
        <end position="696"/>
    </location>
</feature>
<reference evidence="3 4" key="1">
    <citation type="submission" date="2019-02" db="EMBL/GenBank/DDBJ databases">
        <title>Deep-cultivation of Planctomycetes and their phenomic and genomic characterization uncovers novel biology.</title>
        <authorList>
            <person name="Wiegand S."/>
            <person name="Jogler M."/>
            <person name="Boedeker C."/>
            <person name="Pinto D."/>
            <person name="Vollmers J."/>
            <person name="Rivas-Marin E."/>
            <person name="Kohn T."/>
            <person name="Peeters S.H."/>
            <person name="Heuer A."/>
            <person name="Rast P."/>
            <person name="Oberbeckmann S."/>
            <person name="Bunk B."/>
            <person name="Jeske O."/>
            <person name="Meyerdierks A."/>
            <person name="Storesund J.E."/>
            <person name="Kallscheuer N."/>
            <person name="Luecker S."/>
            <person name="Lage O.M."/>
            <person name="Pohl T."/>
            <person name="Merkel B.J."/>
            <person name="Hornburger P."/>
            <person name="Mueller R.-W."/>
            <person name="Bruemmer F."/>
            <person name="Labrenz M."/>
            <person name="Spormann A.M."/>
            <person name="Op Den Camp H."/>
            <person name="Overmann J."/>
            <person name="Amann R."/>
            <person name="Jetten M.S.M."/>
            <person name="Mascher T."/>
            <person name="Medema M.H."/>
            <person name="Devos D.P."/>
            <person name="Kaster A.-K."/>
            <person name="Ovreas L."/>
            <person name="Rohde M."/>
            <person name="Galperin M.Y."/>
            <person name="Jogler C."/>
        </authorList>
    </citation>
    <scope>NUCLEOTIDE SEQUENCE [LARGE SCALE GENOMIC DNA]</scope>
    <source>
        <strain evidence="3 4">Pla52o</strain>
    </source>
</reference>
<feature type="compositionally biased region" description="Gly residues" evidence="1">
    <location>
        <begin position="606"/>
        <end position="618"/>
    </location>
</feature>
<dbReference type="Proteomes" id="UP000316304">
    <property type="component" value="Unassembled WGS sequence"/>
</dbReference>
<dbReference type="EMBL" id="SJPT01000008">
    <property type="protein sequence ID" value="TWU20643.1"/>
    <property type="molecule type" value="Genomic_DNA"/>
</dbReference>
<feature type="transmembrane region" description="Helical" evidence="2">
    <location>
        <begin position="48"/>
        <end position="66"/>
    </location>
</feature>
<feature type="compositionally biased region" description="Polar residues" evidence="1">
    <location>
        <begin position="991"/>
        <end position="1009"/>
    </location>
</feature>
<evidence type="ECO:0000313" key="3">
    <source>
        <dbReference type="EMBL" id="TWU20643.1"/>
    </source>
</evidence>
<organism evidence="3 4">
    <name type="scientific">Novipirellula galeiformis</name>
    <dbReference type="NCBI Taxonomy" id="2528004"/>
    <lineage>
        <taxon>Bacteria</taxon>
        <taxon>Pseudomonadati</taxon>
        <taxon>Planctomycetota</taxon>
        <taxon>Planctomycetia</taxon>
        <taxon>Pirellulales</taxon>
        <taxon>Pirellulaceae</taxon>
        <taxon>Novipirellula</taxon>
    </lineage>
</organism>
<feature type="compositionally biased region" description="Polar residues" evidence="1">
    <location>
        <begin position="772"/>
        <end position="790"/>
    </location>
</feature>
<keyword evidence="2" id="KW-1133">Transmembrane helix</keyword>
<feature type="compositionally biased region" description="Low complexity" evidence="1">
    <location>
        <begin position="858"/>
        <end position="872"/>
    </location>
</feature>
<feature type="compositionally biased region" description="Low complexity" evidence="1">
    <location>
        <begin position="573"/>
        <end position="584"/>
    </location>
</feature>
<feature type="region of interest" description="Disordered" evidence="1">
    <location>
        <begin position="1205"/>
        <end position="1266"/>
    </location>
</feature>
<feature type="compositionally biased region" description="Polar residues" evidence="1">
    <location>
        <begin position="1096"/>
        <end position="1105"/>
    </location>
</feature>
<sequence length="1275" mass="133401">MSLSTTASPTPPPSTPREPNAFDSVAALVESRIGEAQKALWWAELIRSLLRILIGAVVAVLVWVVVDQWLYSPGRGARIVGFIALLSWVVSQTLLRVVPVLRGAIRPEYAAYSLERDVPEMRQELTSYVTLRDQKDAPGLRGKVIRSIGAHAASRLRTHDALPIEATGMIRWWLVTAGLMAIFFLYAALSPKDSFQSASRLVMPIASIDPAKRVMIRDVLPGNVETLAGRTLEISAVVEGLRQDEPVICRWQAQDREVETPLQRDASSGRYLGEITLEHASSGQVPYQIEAGDNLAGPFYLTVQDVPVVAVQSIRYVPPSYTQKQPHTSSSAAITALDGTQVTVSARTNRPIEKATIQFNPKPLGDTVHATAGSMEMQVDESGTLITFSFPVRYARERSSAVQLESYRIKVWDKSGQTNPAPIVYPIRVIADLSPEVTIVMPQQSPKSIPIDAQQIIEIHAADADYGLQRIELEIRRGIEVLERATLWKDDVGRKGNQIAEYRFRPHEHFLRVGDAVQVTAIATDNRGDVMDPLVEPNVAKTDPVELRITMSEPVPKEPVAGEGLSAPDKKPAASPDAGESAGQGEQGGASGGASQSGGKSKSGEQSGGSSGGTGGESGEQQDSDPENQSGSSGGSGTQPPSDAEDSQGEGDNKDASGGGASSGASQDSGESRDDSGGEMKDSQPGDSQPSDSKSGNSQPGDSKQGDSPQGDSKPNDAKSGDAKSSDAKSSDAKSGDAKSGEDGAGGNSAGAGQDGGDPSGGAKPKGRENSNSKQTDSATGSKQGESGPNETGQGETGQGGAEQGMSDPSQSTDGSQQGSEQGQGSEQNQSGSAEREPPKHDGEAFERIRDYLDQKKQQQSGQGSQGDSAAKPDSNSDAGSERQSSADANDPNQMNESGSGEDSTADATNSAKQSTGQDAQNNKPAGAESGAGKSGEEQPQTPPSSKPADSKQGDTEKSGDGSGEKSGEGAAKDGAAKDETSPQGDAKANEQGSQNDAENGSSSDSMNPQDGGEQGAGKQGAGKQGAGNEGAANSSDTSDASASPQGNKDANQAAPDASESQDQANQDQANQDQANQDQANQGEAKSRDEAKSKGSDPQSGQPRDSASEPTPSSESGEPRRQAPDGSGAGSNGSGSGADSGNAVDSLPPTSDPVDLDYAKKSTDMVLDYLNETRDKPDQDLLEKLNWTDADLQRFAERWKQVRELDQTGASDPSKQQELREALESLGMRPPTQATSQRREQADALRGLRDAGNRTPPPAAYQDAFDSFRRAIGGK</sequence>
<name>A0A5C6C7M0_9BACT</name>
<feature type="compositionally biased region" description="Low complexity" evidence="1">
    <location>
        <begin position="810"/>
        <end position="833"/>
    </location>
</feature>
<evidence type="ECO:0000313" key="4">
    <source>
        <dbReference type="Proteomes" id="UP000316304"/>
    </source>
</evidence>
<keyword evidence="2" id="KW-0472">Membrane</keyword>
<proteinExistence type="predicted"/>
<feature type="compositionally biased region" description="Basic and acidic residues" evidence="1">
    <location>
        <begin position="714"/>
        <end position="742"/>
    </location>
</feature>